<feature type="transmembrane region" description="Helical" evidence="7">
    <location>
        <begin position="319"/>
        <end position="343"/>
    </location>
</feature>
<keyword evidence="3" id="KW-1003">Cell membrane</keyword>
<evidence type="ECO:0000256" key="5">
    <source>
        <dbReference type="ARBA" id="ARBA00022989"/>
    </source>
</evidence>
<sequence>MKFITTLKQSTTGLLIMLVMSIASFQIADLQFMKQYQISSLTICILLGMIIGNVFPKYLPKSSEPGIKFSQQKLLRLGIIFYGFFITFQQIIAVGLPGLVTDVIIIATTFIGGTFIGMKVLGLDREIAMLTATGSSICGAAAILAAEPVVKAKPHQTALAVSTVVIFGTTAMFVYPLIFHVFHIDPKVMGIYTGATIHEVAQVVAAGNAMNHDIAVTSVIVKLTRVMMLAPFLVALSIYLGKKVSTTGQASEEKAKITIPWFAVMFVGVAGINSMNIIPAEYIPYLTKASVFLLTMAMGALGVDTNISKIRGVGIKPIILAVILFAWLIVGGYGITTGVLSLFS</sequence>
<dbReference type="EMBL" id="CP045699">
    <property type="protein sequence ID" value="QGA64365.1"/>
    <property type="molecule type" value="Genomic_DNA"/>
</dbReference>
<evidence type="ECO:0000256" key="6">
    <source>
        <dbReference type="ARBA" id="ARBA00023136"/>
    </source>
</evidence>
<evidence type="ECO:0000256" key="7">
    <source>
        <dbReference type="SAM" id="Phobius"/>
    </source>
</evidence>
<evidence type="ECO:0000256" key="1">
    <source>
        <dbReference type="ARBA" id="ARBA00004651"/>
    </source>
</evidence>
<keyword evidence="6 7" id="KW-0472">Membrane</keyword>
<dbReference type="InterPro" id="IPR018383">
    <property type="entry name" value="UPF0324_pro"/>
</dbReference>
<organism evidence="8 9">
    <name type="scientific">Vibrio algicola</name>
    <dbReference type="NCBI Taxonomy" id="2662262"/>
    <lineage>
        <taxon>Bacteria</taxon>
        <taxon>Pseudomonadati</taxon>
        <taxon>Pseudomonadota</taxon>
        <taxon>Gammaproteobacteria</taxon>
        <taxon>Vibrionales</taxon>
        <taxon>Vibrionaceae</taxon>
        <taxon>Vibrio</taxon>
    </lineage>
</organism>
<keyword evidence="5 7" id="KW-1133">Transmembrane helix</keyword>
<dbReference type="PANTHER" id="PTHR30106">
    <property type="entry name" value="INNER MEMBRANE PROTEIN YEIH-RELATED"/>
    <property type="match status" value="1"/>
</dbReference>
<comment type="subcellular location">
    <subcellularLocation>
        <location evidence="1">Cell membrane</location>
        <topology evidence="1">Multi-pass membrane protein</topology>
    </subcellularLocation>
</comment>
<gene>
    <name evidence="8" type="ORF">GFB47_02405</name>
</gene>
<evidence type="ECO:0000313" key="8">
    <source>
        <dbReference type="EMBL" id="QGA64365.1"/>
    </source>
</evidence>
<feature type="transmembrane region" description="Helical" evidence="7">
    <location>
        <begin position="79"/>
        <end position="107"/>
    </location>
</feature>
<dbReference type="GO" id="GO:0005886">
    <property type="term" value="C:plasma membrane"/>
    <property type="evidence" value="ECO:0007669"/>
    <property type="project" value="UniProtKB-SubCell"/>
</dbReference>
<dbReference type="PANTHER" id="PTHR30106:SF2">
    <property type="entry name" value="UPF0324 INNER MEMBRANE PROTEIN YEIH"/>
    <property type="match status" value="1"/>
</dbReference>
<evidence type="ECO:0000256" key="2">
    <source>
        <dbReference type="ARBA" id="ARBA00007977"/>
    </source>
</evidence>
<evidence type="ECO:0000256" key="4">
    <source>
        <dbReference type="ARBA" id="ARBA00022692"/>
    </source>
</evidence>
<dbReference type="NCBIfam" id="TIGR00698">
    <property type="entry name" value="YeiH family putative sulfate export transporter"/>
    <property type="match status" value="1"/>
</dbReference>
<keyword evidence="4 7" id="KW-0812">Transmembrane</keyword>
<dbReference type="AlphaFoldDB" id="A0A5Q0TEL5"/>
<feature type="transmembrane region" description="Helical" evidence="7">
    <location>
        <begin position="261"/>
        <end position="279"/>
    </location>
</feature>
<dbReference type="InterPro" id="IPR004630">
    <property type="entry name" value="UPF0324_YeiH-like"/>
</dbReference>
<evidence type="ECO:0000256" key="3">
    <source>
        <dbReference type="ARBA" id="ARBA00022475"/>
    </source>
</evidence>
<feature type="transmembrane region" description="Helical" evidence="7">
    <location>
        <begin position="158"/>
        <end position="179"/>
    </location>
</feature>
<protein>
    <submittedName>
        <fullName evidence="8">Putative sulfate exporter family transporter</fullName>
    </submittedName>
</protein>
<feature type="transmembrane region" description="Helical" evidence="7">
    <location>
        <begin position="38"/>
        <end position="59"/>
    </location>
</feature>
<reference evidence="8 9" key="1">
    <citation type="submission" date="2019-10" db="EMBL/GenBank/DDBJ databases">
        <title>Vibrio sp. nov., isolated from Coralline algae surface.</title>
        <authorList>
            <person name="Geng Y."/>
            <person name="Zhang X."/>
        </authorList>
    </citation>
    <scope>NUCLEOTIDE SEQUENCE [LARGE SCALE GENOMIC DNA]</scope>
    <source>
        <strain evidence="8 9">SM1977</strain>
    </source>
</reference>
<evidence type="ECO:0000313" key="9">
    <source>
        <dbReference type="Proteomes" id="UP000348942"/>
    </source>
</evidence>
<dbReference type="Proteomes" id="UP000348942">
    <property type="component" value="Chromosome 1"/>
</dbReference>
<proteinExistence type="inferred from homology"/>
<name>A0A5Q0TEL5_9VIBR</name>
<feature type="transmembrane region" description="Helical" evidence="7">
    <location>
        <begin position="219"/>
        <end position="240"/>
    </location>
</feature>
<comment type="similarity">
    <text evidence="2">Belongs to the UPF0324 family.</text>
</comment>
<accession>A0A5Q0TEL5</accession>
<feature type="transmembrane region" description="Helical" evidence="7">
    <location>
        <begin position="12"/>
        <end position="32"/>
    </location>
</feature>
<feature type="transmembrane region" description="Helical" evidence="7">
    <location>
        <begin position="285"/>
        <end position="307"/>
    </location>
</feature>
<dbReference type="Pfam" id="PF03601">
    <property type="entry name" value="Cons_hypoth698"/>
    <property type="match status" value="1"/>
</dbReference>
<keyword evidence="9" id="KW-1185">Reference proteome</keyword>
<dbReference type="RefSeq" id="WP_153446262.1">
    <property type="nucleotide sequence ID" value="NZ_CP045699.1"/>
</dbReference>